<feature type="signal peptide" evidence="3">
    <location>
        <begin position="1"/>
        <end position="17"/>
    </location>
</feature>
<feature type="compositionally biased region" description="Polar residues" evidence="1">
    <location>
        <begin position="198"/>
        <end position="208"/>
    </location>
</feature>
<evidence type="ECO:0000256" key="1">
    <source>
        <dbReference type="SAM" id="MobiDB-lite"/>
    </source>
</evidence>
<accession>A0A8H3ZSV5</accession>
<gene>
    <name evidence="4" type="ORF">GQ607_007652</name>
</gene>
<evidence type="ECO:0000313" key="4">
    <source>
        <dbReference type="EMBL" id="KAF0325031.1"/>
    </source>
</evidence>
<evidence type="ECO:0000256" key="3">
    <source>
        <dbReference type="SAM" id="SignalP"/>
    </source>
</evidence>
<evidence type="ECO:0000313" key="5">
    <source>
        <dbReference type="Proteomes" id="UP000434172"/>
    </source>
</evidence>
<feature type="compositionally biased region" description="Low complexity" evidence="1">
    <location>
        <begin position="143"/>
        <end position="176"/>
    </location>
</feature>
<dbReference type="Proteomes" id="UP000434172">
    <property type="component" value="Unassembled WGS sequence"/>
</dbReference>
<keyword evidence="2" id="KW-1133">Transmembrane helix</keyword>
<comment type="caution">
    <text evidence="4">The sequence shown here is derived from an EMBL/GenBank/DDBJ whole genome shotgun (WGS) entry which is preliminary data.</text>
</comment>
<reference evidence="4 5" key="1">
    <citation type="submission" date="2019-12" db="EMBL/GenBank/DDBJ databases">
        <title>A genome sequence resource for the geographically widespread anthracnose pathogen Colletotrichum asianum.</title>
        <authorList>
            <person name="Meng Y."/>
        </authorList>
    </citation>
    <scope>NUCLEOTIDE SEQUENCE [LARGE SCALE GENOMIC DNA]</scope>
    <source>
        <strain evidence="4 5">ICMP 18580</strain>
    </source>
</reference>
<evidence type="ECO:0000256" key="2">
    <source>
        <dbReference type="SAM" id="Phobius"/>
    </source>
</evidence>
<dbReference type="AlphaFoldDB" id="A0A8H3ZSV5"/>
<proteinExistence type="predicted"/>
<feature type="region of interest" description="Disordered" evidence="1">
    <location>
        <begin position="143"/>
        <end position="208"/>
    </location>
</feature>
<keyword evidence="2" id="KW-0472">Membrane</keyword>
<dbReference type="OrthoDB" id="5390143at2759"/>
<organism evidence="4 5">
    <name type="scientific">Colletotrichum asianum</name>
    <dbReference type="NCBI Taxonomy" id="702518"/>
    <lineage>
        <taxon>Eukaryota</taxon>
        <taxon>Fungi</taxon>
        <taxon>Dikarya</taxon>
        <taxon>Ascomycota</taxon>
        <taxon>Pezizomycotina</taxon>
        <taxon>Sordariomycetes</taxon>
        <taxon>Hypocreomycetidae</taxon>
        <taxon>Glomerellales</taxon>
        <taxon>Glomerellaceae</taxon>
        <taxon>Colletotrichum</taxon>
        <taxon>Colletotrichum gloeosporioides species complex</taxon>
    </lineage>
</organism>
<evidence type="ECO:0008006" key="6">
    <source>
        <dbReference type="Google" id="ProtNLM"/>
    </source>
</evidence>
<protein>
    <recommendedName>
        <fullName evidence="6">Mid2 domain-containing protein</fullName>
    </recommendedName>
</protein>
<sequence length="296" mass="31920">MLFLAVLLFTTVPLVSSQFLNPSQSRELWRIGQTRKVQYNTKLEKYTIALWQQAIAGGSATLGPIIVETTTGPKREFEWKVDLEELDLGASNVFFFWLFEGDKSVQGQVKKGQAFSSAFFNITDEPEPSSSFSIKSSTTRTSTSVASSSTSSTTSLVSSTTENELTTTTPEAAATTQARILPTAQEPGPTDKTKAGDASTSNIPEVSVADPNSLSVGAQAGIGVGVGLVGVTCVVCVMLWYRYLKKKQQTISELHGSTTFPQLPGYSRRHGVGGEDAESPVDKPGYYVNKRPVEID</sequence>
<keyword evidence="3" id="KW-0732">Signal</keyword>
<feature type="transmembrane region" description="Helical" evidence="2">
    <location>
        <begin position="220"/>
        <end position="241"/>
    </location>
</feature>
<dbReference type="EMBL" id="WOWK01000039">
    <property type="protein sequence ID" value="KAF0325031.1"/>
    <property type="molecule type" value="Genomic_DNA"/>
</dbReference>
<feature type="chain" id="PRO_5034723528" description="Mid2 domain-containing protein" evidence="3">
    <location>
        <begin position="18"/>
        <end position="296"/>
    </location>
</feature>
<feature type="region of interest" description="Disordered" evidence="1">
    <location>
        <begin position="259"/>
        <end position="296"/>
    </location>
</feature>
<keyword evidence="5" id="KW-1185">Reference proteome</keyword>
<name>A0A8H3ZSV5_9PEZI</name>
<keyword evidence="2" id="KW-0812">Transmembrane</keyword>